<evidence type="ECO:0000313" key="2">
    <source>
        <dbReference type="Proteomes" id="UP000244336"/>
    </source>
</evidence>
<sequence length="197" mass="22364">MSRAPLVCLGSYFEAFPTCVYVYWTLSGTVRVWTPVGSHLGGSPDWGWRRGLDWIRSNGRKIPKGWTVPRARTARRRATGLVTRTEGKAMVHGLTLSRAWDLLDGPVGLFLRGPQYGRGRFRDCQTCVCQVPERVSCLPRTSWLAPCHELLAAASFHTQTNFTHNQDFVPLLHSFRNTIPTSYKPSQQLKWRGFKSE</sequence>
<keyword evidence="2" id="KW-1185">Reference proteome</keyword>
<accession>A0A2T7BZE2</accession>
<dbReference type="Proteomes" id="UP000244336">
    <property type="component" value="Chromosome 9"/>
</dbReference>
<name>A0A2T7BZE2_9POAL</name>
<dbReference type="EMBL" id="CM009757">
    <property type="protein sequence ID" value="PUZ36458.1"/>
    <property type="molecule type" value="Genomic_DNA"/>
</dbReference>
<gene>
    <name evidence="1" type="ORF">GQ55_9G039200</name>
</gene>
<dbReference type="Gramene" id="PUZ36458">
    <property type="protein sequence ID" value="PUZ36458"/>
    <property type="gene ID" value="GQ55_9G039200"/>
</dbReference>
<protein>
    <submittedName>
        <fullName evidence="1">Uncharacterized protein</fullName>
    </submittedName>
</protein>
<evidence type="ECO:0000313" key="1">
    <source>
        <dbReference type="EMBL" id="PUZ36458.1"/>
    </source>
</evidence>
<organism evidence="1 2">
    <name type="scientific">Panicum hallii var. hallii</name>
    <dbReference type="NCBI Taxonomy" id="1504633"/>
    <lineage>
        <taxon>Eukaryota</taxon>
        <taxon>Viridiplantae</taxon>
        <taxon>Streptophyta</taxon>
        <taxon>Embryophyta</taxon>
        <taxon>Tracheophyta</taxon>
        <taxon>Spermatophyta</taxon>
        <taxon>Magnoliopsida</taxon>
        <taxon>Liliopsida</taxon>
        <taxon>Poales</taxon>
        <taxon>Poaceae</taxon>
        <taxon>PACMAD clade</taxon>
        <taxon>Panicoideae</taxon>
        <taxon>Panicodae</taxon>
        <taxon>Paniceae</taxon>
        <taxon>Panicinae</taxon>
        <taxon>Panicum</taxon>
        <taxon>Panicum sect. Panicum</taxon>
    </lineage>
</organism>
<reference evidence="1 2" key="1">
    <citation type="submission" date="2018-04" db="EMBL/GenBank/DDBJ databases">
        <title>WGS assembly of Panicum hallii var. hallii HAL2.</title>
        <authorList>
            <person name="Lovell J."/>
            <person name="Jenkins J."/>
            <person name="Lowry D."/>
            <person name="Mamidi S."/>
            <person name="Sreedasyam A."/>
            <person name="Weng X."/>
            <person name="Barry K."/>
            <person name="Bonette J."/>
            <person name="Campitelli B."/>
            <person name="Daum C."/>
            <person name="Gordon S."/>
            <person name="Gould B."/>
            <person name="Lipzen A."/>
            <person name="MacQueen A."/>
            <person name="Palacio-Mejia J."/>
            <person name="Plott C."/>
            <person name="Shakirov E."/>
            <person name="Shu S."/>
            <person name="Yoshinaga Y."/>
            <person name="Zane M."/>
            <person name="Rokhsar D."/>
            <person name="Grimwood J."/>
            <person name="Schmutz J."/>
            <person name="Juenger T."/>
        </authorList>
    </citation>
    <scope>NUCLEOTIDE SEQUENCE [LARGE SCALE GENOMIC DNA]</scope>
    <source>
        <strain evidence="2">cv. HAL2</strain>
    </source>
</reference>
<proteinExistence type="predicted"/>
<dbReference type="AlphaFoldDB" id="A0A2T7BZE2"/>